<gene>
    <name evidence="2" type="ORF">ERS007688_03381</name>
    <name evidence="3" type="ORF">ERS007739_02790</name>
</gene>
<feature type="compositionally biased region" description="Polar residues" evidence="1">
    <location>
        <begin position="39"/>
        <end position="53"/>
    </location>
</feature>
<dbReference type="Proteomes" id="UP000046947">
    <property type="component" value="Unassembled WGS sequence"/>
</dbReference>
<sequence length="71" mass="7359">MAAVFGQSKIERVTGIGQLVQVVLGQDFSAVRAPLPSGSTVSVQISRNSSSPPTKLPEDLTVTNAADTTCE</sequence>
<dbReference type="EMBL" id="CSBK01001331">
    <property type="protein sequence ID" value="COY55440.1"/>
    <property type="molecule type" value="Genomic_DNA"/>
</dbReference>
<feature type="region of interest" description="Disordered" evidence="1">
    <location>
        <begin position="39"/>
        <end position="71"/>
    </location>
</feature>
<evidence type="ECO:0000313" key="2">
    <source>
        <dbReference type="EMBL" id="CFE67099.1"/>
    </source>
</evidence>
<proteinExistence type="predicted"/>
<reference evidence="4 5" key="1">
    <citation type="submission" date="2015-03" db="EMBL/GenBank/DDBJ databases">
        <authorList>
            <consortium name="Pathogen Informatics"/>
        </authorList>
    </citation>
    <scope>NUCLEOTIDE SEQUENCE [LARGE SCALE GENOMIC DNA]</scope>
    <source>
        <strain evidence="2 5">H09601792</strain>
        <strain evidence="4">N09902308</strain>
    </source>
</reference>
<dbReference type="AlphaFoldDB" id="A0A654TRH4"/>
<evidence type="ECO:0000313" key="3">
    <source>
        <dbReference type="EMBL" id="COY55440.1"/>
    </source>
</evidence>
<name>A0A654TRH4_MYCTX</name>
<protein>
    <submittedName>
        <fullName evidence="2">Transcriptional regulator LytR family</fullName>
    </submittedName>
</protein>
<accession>A0A654TRH4</accession>
<evidence type="ECO:0000313" key="4">
    <source>
        <dbReference type="Proteomes" id="UP000039021"/>
    </source>
</evidence>
<evidence type="ECO:0000256" key="1">
    <source>
        <dbReference type="SAM" id="MobiDB-lite"/>
    </source>
</evidence>
<dbReference type="Proteomes" id="UP000039021">
    <property type="component" value="Unassembled WGS sequence"/>
</dbReference>
<evidence type="ECO:0000313" key="5">
    <source>
        <dbReference type="Proteomes" id="UP000046947"/>
    </source>
</evidence>
<dbReference type="EMBL" id="CFOH01000720">
    <property type="protein sequence ID" value="CFE67099.1"/>
    <property type="molecule type" value="Genomic_DNA"/>
</dbReference>
<reference evidence="3" key="2">
    <citation type="submission" date="2015-03" db="EMBL/GenBank/DDBJ databases">
        <authorList>
            <consortium name="Pathogen Informatics"/>
            <person name="Murphy D."/>
        </authorList>
    </citation>
    <scope>NUCLEOTIDE SEQUENCE</scope>
    <source>
        <strain evidence="3">N09902308</strain>
    </source>
</reference>
<organism evidence="2 5">
    <name type="scientific">Mycobacterium tuberculosis</name>
    <dbReference type="NCBI Taxonomy" id="1773"/>
    <lineage>
        <taxon>Bacteria</taxon>
        <taxon>Bacillati</taxon>
        <taxon>Actinomycetota</taxon>
        <taxon>Actinomycetes</taxon>
        <taxon>Mycobacteriales</taxon>
        <taxon>Mycobacteriaceae</taxon>
        <taxon>Mycobacterium</taxon>
        <taxon>Mycobacterium tuberculosis complex</taxon>
    </lineage>
</organism>
<feature type="compositionally biased region" description="Polar residues" evidence="1">
    <location>
        <begin position="61"/>
        <end position="71"/>
    </location>
</feature>